<evidence type="ECO:0000256" key="10">
    <source>
        <dbReference type="ARBA" id="ARBA00022958"/>
    </source>
</evidence>
<evidence type="ECO:0000256" key="5">
    <source>
        <dbReference type="ARBA" id="ARBA00022723"/>
    </source>
</evidence>
<keyword evidence="8 12" id="KW-0067">ATP-binding</keyword>
<keyword evidence="6 12" id="KW-0547">Nucleotide-binding</keyword>
<feature type="binding site" evidence="12">
    <location>
        <position position="254"/>
    </location>
    <ligand>
        <name>substrate</name>
    </ligand>
</feature>
<comment type="similarity">
    <text evidence="1">Belongs to the carbohydrate kinase pfkB family.</text>
</comment>
<comment type="subunit">
    <text evidence="12">Homodimer.</text>
</comment>
<dbReference type="PROSITE" id="PS00584">
    <property type="entry name" value="PFKB_KINASES_2"/>
    <property type="match status" value="1"/>
</dbReference>
<feature type="binding site" evidence="12">
    <location>
        <begin position="253"/>
        <end position="254"/>
    </location>
    <ligand>
        <name>ATP</name>
        <dbReference type="ChEBI" id="CHEBI:30616"/>
    </ligand>
</feature>
<comment type="similarity">
    <text evidence="12">Belongs to the carbohydrate kinase PfkB family. Ribokinase subfamily.</text>
</comment>
<dbReference type="Pfam" id="PF00294">
    <property type="entry name" value="PfkB"/>
    <property type="match status" value="1"/>
</dbReference>
<feature type="binding site" evidence="12">
    <location>
        <position position="284"/>
    </location>
    <ligand>
        <name>K(+)</name>
        <dbReference type="ChEBI" id="CHEBI:29103"/>
    </ligand>
</feature>
<dbReference type="InterPro" id="IPR011611">
    <property type="entry name" value="PfkB_dom"/>
</dbReference>
<evidence type="ECO:0000256" key="1">
    <source>
        <dbReference type="ARBA" id="ARBA00005380"/>
    </source>
</evidence>
<feature type="binding site" evidence="12">
    <location>
        <position position="186"/>
    </location>
    <ligand>
        <name>ATP</name>
        <dbReference type="ChEBI" id="CHEBI:30616"/>
    </ligand>
</feature>
<feature type="binding site" evidence="12">
    <location>
        <position position="142"/>
    </location>
    <ligand>
        <name>substrate</name>
    </ligand>
</feature>
<evidence type="ECO:0000256" key="12">
    <source>
        <dbReference type="HAMAP-Rule" id="MF_01987"/>
    </source>
</evidence>
<keyword evidence="4 12" id="KW-0808">Transferase</keyword>
<feature type="binding site" evidence="12">
    <location>
        <position position="287"/>
    </location>
    <ligand>
        <name>K(+)</name>
        <dbReference type="ChEBI" id="CHEBI:29103"/>
    </ligand>
</feature>
<feature type="domain" description="Carbohydrate kinase PfkB" evidence="13">
    <location>
        <begin position="4"/>
        <end position="295"/>
    </location>
</feature>
<evidence type="ECO:0000256" key="9">
    <source>
        <dbReference type="ARBA" id="ARBA00022842"/>
    </source>
</evidence>
<keyword evidence="11 12" id="KW-0119">Carbohydrate metabolism</keyword>
<dbReference type="Proteomes" id="UP000515237">
    <property type="component" value="Chromosome"/>
</dbReference>
<dbReference type="EMBL" id="CP055156">
    <property type="protein sequence ID" value="QNF34091.1"/>
    <property type="molecule type" value="Genomic_DNA"/>
</dbReference>
<feature type="binding site" evidence="12">
    <location>
        <position position="289"/>
    </location>
    <ligand>
        <name>K(+)</name>
        <dbReference type="ChEBI" id="CHEBI:29103"/>
    </ligand>
</feature>
<keyword evidence="9 12" id="KW-0460">Magnesium</keyword>
<dbReference type="InterPro" id="IPR011877">
    <property type="entry name" value="Ribokinase"/>
</dbReference>
<comment type="function">
    <text evidence="12">Catalyzes the phosphorylation of ribose at O-5 in a reaction requiring ATP and magnesium. The resulting D-ribose-5-phosphate can then be used either for sythesis of nucleotides, histidine, and tryptophan, or as a component of the pentose phosphate pathway.</text>
</comment>
<comment type="subcellular location">
    <subcellularLocation>
        <location evidence="12">Cytoplasm</location>
    </subcellularLocation>
</comment>
<evidence type="ECO:0000313" key="15">
    <source>
        <dbReference type="Proteomes" id="UP000515237"/>
    </source>
</evidence>
<evidence type="ECO:0000313" key="14">
    <source>
        <dbReference type="EMBL" id="QNF34091.1"/>
    </source>
</evidence>
<dbReference type="UniPathway" id="UPA00916">
    <property type="reaction ID" value="UER00889"/>
</dbReference>
<dbReference type="PANTHER" id="PTHR10584:SF166">
    <property type="entry name" value="RIBOKINASE"/>
    <property type="match status" value="1"/>
</dbReference>
<comment type="caution">
    <text evidence="12">Lacks conserved residue(s) required for the propagation of feature annotation.</text>
</comment>
<organism evidence="14 15">
    <name type="scientific">Adhaeribacter swui</name>
    <dbReference type="NCBI Taxonomy" id="2086471"/>
    <lineage>
        <taxon>Bacteria</taxon>
        <taxon>Pseudomonadati</taxon>
        <taxon>Bacteroidota</taxon>
        <taxon>Cytophagia</taxon>
        <taxon>Cytophagales</taxon>
        <taxon>Hymenobacteraceae</taxon>
        <taxon>Adhaeribacter</taxon>
    </lineage>
</organism>
<accession>A0A7G7GAA7</accession>
<dbReference type="GO" id="GO:0004747">
    <property type="term" value="F:ribokinase activity"/>
    <property type="evidence" value="ECO:0007669"/>
    <property type="project" value="UniProtKB-UniRule"/>
</dbReference>
<gene>
    <name evidence="12 14" type="primary">rbsK</name>
    <name evidence="14" type="ORF">HUW51_15680</name>
</gene>
<keyword evidence="7 12" id="KW-0418">Kinase</keyword>
<feature type="binding site" evidence="12">
    <location>
        <position position="250"/>
    </location>
    <ligand>
        <name>K(+)</name>
        <dbReference type="ChEBI" id="CHEBI:29103"/>
    </ligand>
</feature>
<evidence type="ECO:0000256" key="6">
    <source>
        <dbReference type="ARBA" id="ARBA00022741"/>
    </source>
</evidence>
<evidence type="ECO:0000256" key="8">
    <source>
        <dbReference type="ARBA" id="ARBA00022840"/>
    </source>
</evidence>
<evidence type="ECO:0000256" key="11">
    <source>
        <dbReference type="ARBA" id="ARBA00023277"/>
    </source>
</evidence>
<evidence type="ECO:0000259" key="13">
    <source>
        <dbReference type="Pfam" id="PF00294"/>
    </source>
</evidence>
<dbReference type="EC" id="2.7.1.15" evidence="2 12"/>
<dbReference type="AlphaFoldDB" id="A0A7G7GAA7"/>
<comment type="cofactor">
    <cofactor evidence="12">
        <name>Mg(2+)</name>
        <dbReference type="ChEBI" id="CHEBI:18420"/>
    </cofactor>
    <text evidence="12">Requires a divalent cation, most likely magnesium in vivo, as an electrophilic catalyst to aid phosphoryl group transfer. It is the chelate of the metal and the nucleotide that is the actual substrate.</text>
</comment>
<evidence type="ECO:0000256" key="4">
    <source>
        <dbReference type="ARBA" id="ARBA00022679"/>
    </source>
</evidence>
<dbReference type="RefSeq" id="WP_185270573.1">
    <property type="nucleotide sequence ID" value="NZ_CP055156.1"/>
</dbReference>
<dbReference type="InterPro" id="IPR029056">
    <property type="entry name" value="Ribokinase-like"/>
</dbReference>
<keyword evidence="10 12" id="KW-0630">Potassium</keyword>
<comment type="pathway">
    <text evidence="12">Carbohydrate metabolism; D-ribose degradation; D-ribose 5-phosphate from beta-D-ribopyranose: step 2/2.</text>
</comment>
<protein>
    <recommendedName>
        <fullName evidence="3 12">Ribokinase</fullName>
        <shortName evidence="12">RK</shortName>
        <ecNumber evidence="2 12">2.7.1.15</ecNumber>
    </recommendedName>
</protein>
<comment type="activity regulation">
    <text evidence="12">Activated by a monovalent cation that binds near, but not in, the active site. The most likely occupant of the site in vivo is potassium. Ion binding induces a conformational change that may alter substrate affinity.</text>
</comment>
<evidence type="ECO:0000256" key="7">
    <source>
        <dbReference type="ARBA" id="ARBA00022777"/>
    </source>
</evidence>
<keyword evidence="12" id="KW-0963">Cytoplasm</keyword>
<dbReference type="KEGG" id="aswu:HUW51_15680"/>
<dbReference type="GO" id="GO:0005829">
    <property type="term" value="C:cytosol"/>
    <property type="evidence" value="ECO:0007669"/>
    <property type="project" value="TreeGrafter"/>
</dbReference>
<proteinExistence type="inferred from homology"/>
<dbReference type="GO" id="GO:0005524">
    <property type="term" value="F:ATP binding"/>
    <property type="evidence" value="ECO:0007669"/>
    <property type="project" value="UniProtKB-UniRule"/>
</dbReference>
<feature type="binding site" evidence="12">
    <location>
        <begin position="41"/>
        <end position="45"/>
    </location>
    <ligand>
        <name>substrate</name>
    </ligand>
</feature>
<dbReference type="PROSITE" id="PS00583">
    <property type="entry name" value="PFKB_KINASES_1"/>
    <property type="match status" value="1"/>
</dbReference>
<reference evidence="14 15" key="1">
    <citation type="journal article" date="2018" name="Int. J. Syst. Evol. Microbiol.">
        <title>Adhaeribacter swui sp. nov., isolated from wet mud.</title>
        <authorList>
            <person name="Kim D.U."/>
            <person name="Kim K.W."/>
            <person name="Kang M.S."/>
            <person name="Kim J.Y."/>
            <person name="Jang J.H."/>
            <person name="Kim M.K."/>
        </authorList>
    </citation>
    <scope>NUCLEOTIDE SEQUENCE [LARGE SCALE GENOMIC DNA]</scope>
    <source>
        <strain evidence="14 15">KCTC 52873</strain>
    </source>
</reference>
<dbReference type="HAMAP" id="MF_01987">
    <property type="entry name" value="Ribokinase"/>
    <property type="match status" value="1"/>
</dbReference>
<feature type="binding site" evidence="12">
    <location>
        <begin position="13"/>
        <end position="15"/>
    </location>
    <ligand>
        <name>substrate</name>
    </ligand>
</feature>
<dbReference type="PRINTS" id="PR00990">
    <property type="entry name" value="RIBOKINASE"/>
</dbReference>
<evidence type="ECO:0000256" key="2">
    <source>
        <dbReference type="ARBA" id="ARBA00012035"/>
    </source>
</evidence>
<sequence>MEIKKITVIGSTNMDMVVKTTHLPVPGETVLGGSFFMNPGGKGANQAVTVARLGGDATFITKIGTDIFGKQSLQLFEEEGINTSCALSDPTSPSGVALITVDQIGENSIVVASGANANLMPADVEKCLQKITDIDIILLQLEIPIETVDFVTQYAAGKNIKVIVNPAPANILSTELLKRIDIITPNAKEAEMLSGVEVKCMEDAKKAAMVLYEKGVKNVIVTLGPEGALVFTGEGFTMVPAQKVATVDTTAAGDVFNGALAVALAEGQELIPAVEFACLAAALSVTKLGAQSSIPYRNELIAKKMFFI</sequence>
<dbReference type="CDD" id="cd01174">
    <property type="entry name" value="ribokinase"/>
    <property type="match status" value="1"/>
</dbReference>
<dbReference type="GO" id="GO:0019303">
    <property type="term" value="P:D-ribose catabolic process"/>
    <property type="evidence" value="ECO:0007669"/>
    <property type="project" value="UniProtKB-UniRule"/>
</dbReference>
<feature type="active site" description="Proton acceptor" evidence="12">
    <location>
        <position position="254"/>
    </location>
</feature>
<keyword evidence="5 12" id="KW-0479">Metal-binding</keyword>
<evidence type="ECO:0000256" key="3">
    <source>
        <dbReference type="ARBA" id="ARBA00016943"/>
    </source>
</evidence>
<dbReference type="InterPro" id="IPR002139">
    <property type="entry name" value="Ribo/fructo_kinase"/>
</dbReference>
<dbReference type="GO" id="GO:0046872">
    <property type="term" value="F:metal ion binding"/>
    <property type="evidence" value="ECO:0007669"/>
    <property type="project" value="UniProtKB-KW"/>
</dbReference>
<dbReference type="SUPFAM" id="SSF53613">
    <property type="entry name" value="Ribokinase-like"/>
    <property type="match status" value="1"/>
</dbReference>
<name>A0A7G7GAA7_9BACT</name>
<dbReference type="InterPro" id="IPR002173">
    <property type="entry name" value="Carboh/pur_kinase_PfkB_CS"/>
</dbReference>
<comment type="catalytic activity">
    <reaction evidence="12">
        <text>D-ribose + ATP = D-ribose 5-phosphate + ADP + H(+)</text>
        <dbReference type="Rhea" id="RHEA:13697"/>
        <dbReference type="ChEBI" id="CHEBI:15378"/>
        <dbReference type="ChEBI" id="CHEBI:30616"/>
        <dbReference type="ChEBI" id="CHEBI:47013"/>
        <dbReference type="ChEBI" id="CHEBI:78346"/>
        <dbReference type="ChEBI" id="CHEBI:456216"/>
        <dbReference type="EC" id="2.7.1.15"/>
    </reaction>
</comment>
<keyword evidence="15" id="KW-1185">Reference proteome</keyword>
<dbReference type="NCBIfam" id="TIGR02152">
    <property type="entry name" value="D_ribokin_bact"/>
    <property type="match status" value="1"/>
</dbReference>
<dbReference type="PANTHER" id="PTHR10584">
    <property type="entry name" value="SUGAR KINASE"/>
    <property type="match status" value="1"/>
</dbReference>
<dbReference type="Gene3D" id="3.40.1190.20">
    <property type="match status" value="1"/>
</dbReference>
<feature type="binding site" evidence="12">
    <location>
        <begin position="222"/>
        <end position="227"/>
    </location>
    <ligand>
        <name>ATP</name>
        <dbReference type="ChEBI" id="CHEBI:30616"/>
    </ligand>
</feature>
<feature type="binding site" evidence="12">
    <location>
        <position position="293"/>
    </location>
    <ligand>
        <name>K(+)</name>
        <dbReference type="ChEBI" id="CHEBI:29103"/>
    </ligand>
</feature>
<feature type="binding site" evidence="12">
    <location>
        <position position="248"/>
    </location>
    <ligand>
        <name>K(+)</name>
        <dbReference type="ChEBI" id="CHEBI:29103"/>
    </ligand>
</feature>